<dbReference type="Gene3D" id="1.20.1250.20">
    <property type="entry name" value="MFS general substrate transporter like domains"/>
    <property type="match status" value="1"/>
</dbReference>
<protein>
    <submittedName>
        <fullName evidence="10">Mfs family major facilitator transporter</fullName>
    </submittedName>
</protein>
<comment type="caution">
    <text evidence="10">The sequence shown here is derived from an EMBL/GenBank/DDBJ whole genome shotgun (WGS) entry which is preliminary data.</text>
</comment>
<dbReference type="InterPro" id="IPR003663">
    <property type="entry name" value="Sugar/inositol_transpt"/>
</dbReference>
<dbReference type="InterPro" id="IPR020846">
    <property type="entry name" value="MFS_dom"/>
</dbReference>
<keyword evidence="5 8" id="KW-1133">Transmembrane helix</keyword>
<dbReference type="InterPro" id="IPR005829">
    <property type="entry name" value="Sugar_transporter_CS"/>
</dbReference>
<feature type="transmembrane region" description="Helical" evidence="8">
    <location>
        <begin position="396"/>
        <end position="417"/>
    </location>
</feature>
<comment type="similarity">
    <text evidence="2 7">Belongs to the major facilitator superfamily. Sugar transporter (TC 2.A.1.1) family.</text>
</comment>
<feature type="transmembrane region" description="Helical" evidence="8">
    <location>
        <begin position="59"/>
        <end position="78"/>
    </location>
</feature>
<sequence>MFGYDTGVINGALSFLSLPDQLDLSSSAQGLVSSSLVLGCTFGALSDSYLANHIGRKKLLQWVAVIFTLATLACALSFNPIMLIGSRFVLGLSVGVASSLSPLYLNEISPERLKAQNVNKNAIAIVLGQLAAFTVNAILGSIFGDWHAIWRVMMVVAAIPAILLWLLSFDLPNSPFWQLLNQSRSKAVKTFRRLHFPRLDIREAITEARQEIKNGDSFEWSSVFKDKYLLYLLIAGITVGFIQQASGINTVMYYGTVILEKVGLGSGASLYGNILIGLVSSLAILVGSRLLDQVHHQHLLVAGLISNGVTLFILNVVMKTDMFSQTTNNILVLIILAIFLAIQQGVVSPVTWLLLSELFPQHVKSTFNSIGTATTWIVNFVISLIFPILMDILGTAGVFLVFAFANVGCVILAEVLVNPRLVKKANEVL</sequence>
<feature type="transmembrane region" description="Helical" evidence="8">
    <location>
        <begin position="330"/>
        <end position="355"/>
    </location>
</feature>
<gene>
    <name evidence="10" type="ORF">IV66_GL000342</name>
</gene>
<keyword evidence="3 7" id="KW-0813">Transport</keyword>
<feature type="transmembrane region" description="Helical" evidence="8">
    <location>
        <begin position="228"/>
        <end position="248"/>
    </location>
</feature>
<dbReference type="InterPro" id="IPR005828">
    <property type="entry name" value="MFS_sugar_transport-like"/>
</dbReference>
<dbReference type="EMBL" id="JQCN01000052">
    <property type="protein sequence ID" value="KRN98053.1"/>
    <property type="molecule type" value="Genomic_DNA"/>
</dbReference>
<dbReference type="SUPFAM" id="SSF103473">
    <property type="entry name" value="MFS general substrate transporter"/>
    <property type="match status" value="1"/>
</dbReference>
<proteinExistence type="inferred from homology"/>
<reference evidence="10 11" key="1">
    <citation type="journal article" date="2015" name="Genome Announc.">
        <title>Expanding the biotechnology potential of lactobacilli through comparative genomics of 213 strains and associated genera.</title>
        <authorList>
            <person name="Sun Z."/>
            <person name="Harris H.M."/>
            <person name="McCann A."/>
            <person name="Guo C."/>
            <person name="Argimon S."/>
            <person name="Zhang W."/>
            <person name="Yang X."/>
            <person name="Jeffery I.B."/>
            <person name="Cooney J.C."/>
            <person name="Kagawa T.F."/>
            <person name="Liu W."/>
            <person name="Song Y."/>
            <person name="Salvetti E."/>
            <person name="Wrobel A."/>
            <person name="Rasinkangas P."/>
            <person name="Parkhill J."/>
            <person name="Rea M.C."/>
            <person name="O'Sullivan O."/>
            <person name="Ritari J."/>
            <person name="Douillard F.P."/>
            <person name="Paul Ross R."/>
            <person name="Yang R."/>
            <person name="Briner A.E."/>
            <person name="Felis G.E."/>
            <person name="de Vos W.M."/>
            <person name="Barrangou R."/>
            <person name="Klaenhammer T.R."/>
            <person name="Caufield P.W."/>
            <person name="Cui Y."/>
            <person name="Zhang H."/>
            <person name="O'Toole P.W."/>
        </authorList>
    </citation>
    <scope>NUCLEOTIDE SEQUENCE [LARGE SCALE GENOMIC DNA]</scope>
    <source>
        <strain evidence="10 11">NBRC 103219</strain>
    </source>
</reference>
<dbReference type="InterPro" id="IPR036259">
    <property type="entry name" value="MFS_trans_sf"/>
</dbReference>
<comment type="subcellular location">
    <subcellularLocation>
        <location evidence="1">Cell membrane</location>
        <topology evidence="1">Multi-pass membrane protein</topology>
    </subcellularLocation>
</comment>
<evidence type="ECO:0000256" key="7">
    <source>
        <dbReference type="RuleBase" id="RU003346"/>
    </source>
</evidence>
<dbReference type="PATRIC" id="fig|449659.4.peg.341"/>
<dbReference type="NCBIfam" id="TIGR00879">
    <property type="entry name" value="SP"/>
    <property type="match status" value="1"/>
</dbReference>
<dbReference type="PANTHER" id="PTHR48022">
    <property type="entry name" value="PLASTIDIC GLUCOSE TRANSPORTER 4"/>
    <property type="match status" value="1"/>
</dbReference>
<evidence type="ECO:0000259" key="9">
    <source>
        <dbReference type="PROSITE" id="PS50850"/>
    </source>
</evidence>
<feature type="transmembrane region" description="Helical" evidence="8">
    <location>
        <begin position="149"/>
        <end position="167"/>
    </location>
</feature>
<feature type="transmembrane region" description="Helical" evidence="8">
    <location>
        <begin position="299"/>
        <end position="318"/>
    </location>
</feature>
<dbReference type="Pfam" id="PF00083">
    <property type="entry name" value="Sugar_tr"/>
    <property type="match status" value="1"/>
</dbReference>
<dbReference type="AlphaFoldDB" id="A0A0R2LDR0"/>
<accession>A0A0R2LDR0</accession>
<evidence type="ECO:0000256" key="6">
    <source>
        <dbReference type="ARBA" id="ARBA00023136"/>
    </source>
</evidence>
<dbReference type="PRINTS" id="PR00171">
    <property type="entry name" value="SUGRTRNSPORT"/>
</dbReference>
<evidence type="ECO:0000256" key="3">
    <source>
        <dbReference type="ARBA" id="ARBA00022448"/>
    </source>
</evidence>
<dbReference type="STRING" id="449659.IV66_GL000342"/>
<keyword evidence="6 8" id="KW-0472">Membrane</keyword>
<keyword evidence="11" id="KW-1185">Reference proteome</keyword>
<evidence type="ECO:0000256" key="5">
    <source>
        <dbReference type="ARBA" id="ARBA00022989"/>
    </source>
</evidence>
<feature type="transmembrane region" description="Helical" evidence="8">
    <location>
        <begin position="268"/>
        <end position="287"/>
    </location>
</feature>
<dbReference type="PANTHER" id="PTHR48022:SF2">
    <property type="entry name" value="PLASTIDIC GLUCOSE TRANSPORTER 4"/>
    <property type="match status" value="1"/>
</dbReference>
<keyword evidence="4 8" id="KW-0812">Transmembrane</keyword>
<dbReference type="GO" id="GO:0005886">
    <property type="term" value="C:plasma membrane"/>
    <property type="evidence" value="ECO:0007669"/>
    <property type="project" value="UniProtKB-SubCell"/>
</dbReference>
<evidence type="ECO:0000313" key="10">
    <source>
        <dbReference type="EMBL" id="KRN98053.1"/>
    </source>
</evidence>
<dbReference type="Proteomes" id="UP000051886">
    <property type="component" value="Unassembled WGS sequence"/>
</dbReference>
<feature type="transmembrane region" description="Helical" evidence="8">
    <location>
        <begin position="367"/>
        <end position="390"/>
    </location>
</feature>
<organism evidence="10 11">
    <name type="scientific">Ligilactobacillus pobuzihii</name>
    <dbReference type="NCBI Taxonomy" id="449659"/>
    <lineage>
        <taxon>Bacteria</taxon>
        <taxon>Bacillati</taxon>
        <taxon>Bacillota</taxon>
        <taxon>Bacilli</taxon>
        <taxon>Lactobacillales</taxon>
        <taxon>Lactobacillaceae</taxon>
        <taxon>Ligilactobacillus</taxon>
    </lineage>
</organism>
<evidence type="ECO:0000256" key="4">
    <source>
        <dbReference type="ARBA" id="ARBA00022692"/>
    </source>
</evidence>
<name>A0A0R2LDR0_9LACO</name>
<feature type="transmembrane region" description="Helical" evidence="8">
    <location>
        <begin position="125"/>
        <end position="143"/>
    </location>
</feature>
<dbReference type="GO" id="GO:0005351">
    <property type="term" value="F:carbohydrate:proton symporter activity"/>
    <property type="evidence" value="ECO:0007669"/>
    <property type="project" value="TreeGrafter"/>
</dbReference>
<evidence type="ECO:0000256" key="2">
    <source>
        <dbReference type="ARBA" id="ARBA00010992"/>
    </source>
</evidence>
<evidence type="ECO:0000313" key="11">
    <source>
        <dbReference type="Proteomes" id="UP000051886"/>
    </source>
</evidence>
<feature type="domain" description="Major facilitator superfamily (MFS) profile" evidence="9">
    <location>
        <begin position="1"/>
        <end position="421"/>
    </location>
</feature>
<dbReference type="InterPro" id="IPR050360">
    <property type="entry name" value="MFS_Sugar_Transporters"/>
</dbReference>
<evidence type="ECO:0000256" key="1">
    <source>
        <dbReference type="ARBA" id="ARBA00004651"/>
    </source>
</evidence>
<dbReference type="PROSITE" id="PS50850">
    <property type="entry name" value="MFS"/>
    <property type="match status" value="1"/>
</dbReference>
<evidence type="ECO:0000256" key="8">
    <source>
        <dbReference type="SAM" id="Phobius"/>
    </source>
</evidence>
<dbReference type="PROSITE" id="PS00217">
    <property type="entry name" value="SUGAR_TRANSPORT_2"/>
    <property type="match status" value="1"/>
</dbReference>